<accession>A0A3B0CLL4</accession>
<dbReference type="AlphaFoldDB" id="A0A3B0CLL4"/>
<sequence>MNGEKLGGVVLKIDEDTQHNEVVHLYTNANAHGKGIGTKAWQGFKIVEFLHRGNPGPDFEVDETKPDTEYEFFHFKKVMD</sequence>
<gene>
    <name evidence="1" type="ORF">D7M11_08425</name>
</gene>
<evidence type="ECO:0008006" key="3">
    <source>
        <dbReference type="Google" id="ProtNLM"/>
    </source>
</evidence>
<dbReference type="EMBL" id="RBAH01000005">
    <property type="protein sequence ID" value="RKN85109.1"/>
    <property type="molecule type" value="Genomic_DNA"/>
</dbReference>
<reference evidence="1 2" key="1">
    <citation type="journal article" date="2007" name="Int. J. Syst. Evol. Microbiol.">
        <title>Paenibacillus ginsengarvi sp. nov., isolated from soil from ginseng cultivation.</title>
        <authorList>
            <person name="Yoon M.H."/>
            <person name="Ten L.N."/>
            <person name="Im W.T."/>
        </authorList>
    </citation>
    <scope>NUCLEOTIDE SEQUENCE [LARGE SCALE GENOMIC DNA]</scope>
    <source>
        <strain evidence="1 2">KCTC 13059</strain>
    </source>
</reference>
<organism evidence="1 2">
    <name type="scientific">Paenibacillus ginsengarvi</name>
    <dbReference type="NCBI Taxonomy" id="400777"/>
    <lineage>
        <taxon>Bacteria</taxon>
        <taxon>Bacillati</taxon>
        <taxon>Bacillota</taxon>
        <taxon>Bacilli</taxon>
        <taxon>Bacillales</taxon>
        <taxon>Paenibacillaceae</taxon>
        <taxon>Paenibacillus</taxon>
    </lineage>
</organism>
<proteinExistence type="predicted"/>
<evidence type="ECO:0000313" key="2">
    <source>
        <dbReference type="Proteomes" id="UP000282311"/>
    </source>
</evidence>
<name>A0A3B0CLL4_9BACL</name>
<comment type="caution">
    <text evidence="1">The sequence shown here is derived from an EMBL/GenBank/DDBJ whole genome shotgun (WGS) entry which is preliminary data.</text>
</comment>
<keyword evidence="2" id="KW-1185">Reference proteome</keyword>
<dbReference type="Proteomes" id="UP000282311">
    <property type="component" value="Unassembled WGS sequence"/>
</dbReference>
<protein>
    <recommendedName>
        <fullName evidence="3">N-acetyltransferase</fullName>
    </recommendedName>
</protein>
<dbReference type="OrthoDB" id="9786032at2"/>
<evidence type="ECO:0000313" key="1">
    <source>
        <dbReference type="EMBL" id="RKN85109.1"/>
    </source>
</evidence>